<organism evidence="1 2">
    <name type="scientific">Patella caerulea</name>
    <name type="common">Rayed Mediterranean limpet</name>
    <dbReference type="NCBI Taxonomy" id="87958"/>
    <lineage>
        <taxon>Eukaryota</taxon>
        <taxon>Metazoa</taxon>
        <taxon>Spiralia</taxon>
        <taxon>Lophotrochozoa</taxon>
        <taxon>Mollusca</taxon>
        <taxon>Gastropoda</taxon>
        <taxon>Patellogastropoda</taxon>
        <taxon>Patelloidea</taxon>
        <taxon>Patellidae</taxon>
        <taxon>Patella</taxon>
    </lineage>
</organism>
<keyword evidence="2" id="KW-1185">Reference proteome</keyword>
<name>A0AAN8PZT2_PATCE</name>
<proteinExistence type="predicted"/>
<evidence type="ECO:0008006" key="3">
    <source>
        <dbReference type="Google" id="ProtNLM"/>
    </source>
</evidence>
<protein>
    <recommendedName>
        <fullName evidence="3">Reverse transcriptase domain-containing protein</fullName>
    </recommendedName>
</protein>
<dbReference type="EMBL" id="JAZGQO010000002">
    <property type="protein sequence ID" value="KAK6191208.1"/>
    <property type="molecule type" value="Genomic_DNA"/>
</dbReference>
<gene>
    <name evidence="1" type="ORF">SNE40_002946</name>
</gene>
<comment type="caution">
    <text evidence="1">The sequence shown here is derived from an EMBL/GenBank/DDBJ whole genome shotgun (WGS) entry which is preliminary data.</text>
</comment>
<evidence type="ECO:0000313" key="2">
    <source>
        <dbReference type="Proteomes" id="UP001347796"/>
    </source>
</evidence>
<dbReference type="AlphaFoldDB" id="A0AAN8PZT2"/>
<sequence length="121" mass="13785">MNDLIDKEDFSVSYVSVDDAISAIQYYGKGAILNKTDIVDAFKLIPISPDLWAFQGVRWNEKYYFFVRLCFGSRSSPKIFTLLSKAIHFVATNNYGIPHLLYMLDDFLSITSVHSDGVENM</sequence>
<dbReference type="PANTHER" id="PTHR33050:SF7">
    <property type="entry name" value="RIBONUCLEASE H"/>
    <property type="match status" value="1"/>
</dbReference>
<reference evidence="1 2" key="1">
    <citation type="submission" date="2024-01" db="EMBL/GenBank/DDBJ databases">
        <title>The genome of the rayed Mediterranean limpet Patella caerulea (Linnaeus, 1758).</title>
        <authorList>
            <person name="Anh-Thu Weber A."/>
            <person name="Halstead-Nussloch G."/>
        </authorList>
    </citation>
    <scope>NUCLEOTIDE SEQUENCE [LARGE SCALE GENOMIC DNA]</scope>
    <source>
        <strain evidence="1">AATW-2023a</strain>
        <tissue evidence="1">Whole specimen</tissue>
    </source>
</reference>
<dbReference type="Proteomes" id="UP001347796">
    <property type="component" value="Unassembled WGS sequence"/>
</dbReference>
<evidence type="ECO:0000313" key="1">
    <source>
        <dbReference type="EMBL" id="KAK6191208.1"/>
    </source>
</evidence>
<accession>A0AAN8PZT2</accession>
<dbReference type="InterPro" id="IPR043502">
    <property type="entry name" value="DNA/RNA_pol_sf"/>
</dbReference>
<dbReference type="InterPro" id="IPR052055">
    <property type="entry name" value="Hepadnavirus_pol/RT"/>
</dbReference>
<dbReference type="PANTHER" id="PTHR33050">
    <property type="entry name" value="REVERSE TRANSCRIPTASE DOMAIN-CONTAINING PROTEIN"/>
    <property type="match status" value="1"/>
</dbReference>
<dbReference type="SUPFAM" id="SSF56672">
    <property type="entry name" value="DNA/RNA polymerases"/>
    <property type="match status" value="1"/>
</dbReference>